<feature type="transmembrane region" description="Helical" evidence="1">
    <location>
        <begin position="49"/>
        <end position="68"/>
    </location>
</feature>
<reference evidence="2 3" key="1">
    <citation type="journal article" date="2017" name="Nat. Microbiol.">
        <title>Natural product diversity associated with the nematode symbionts Photorhabdus and Xenorhabdus.</title>
        <authorList>
            <person name="Tobias N.J."/>
            <person name="Wolff H."/>
            <person name="Djahanschiri B."/>
            <person name="Grundmann F."/>
            <person name="Kronenwerth M."/>
            <person name="Shi Y.M."/>
            <person name="Simonyi S."/>
            <person name="Grun P."/>
            <person name="Shapiro-Ilan D."/>
            <person name="Pidot S.J."/>
            <person name="Stinear T.P."/>
            <person name="Ebersberger I."/>
            <person name="Bode H.B."/>
        </authorList>
    </citation>
    <scope>NUCLEOTIDE SEQUENCE [LARGE SCALE GENOMIC DNA]</scope>
    <source>
        <strain evidence="2 3">DSM 17902</strain>
    </source>
</reference>
<dbReference type="InterPro" id="IPR025612">
    <property type="entry name" value="YqjK"/>
</dbReference>
<dbReference type="OrthoDB" id="6504948at2"/>
<dbReference type="Proteomes" id="UP000221980">
    <property type="component" value="Unassembled WGS sequence"/>
</dbReference>
<organism evidence="2 3">
    <name type="scientific">Xenorhabdus miraniensis</name>
    <dbReference type="NCBI Taxonomy" id="351674"/>
    <lineage>
        <taxon>Bacteria</taxon>
        <taxon>Pseudomonadati</taxon>
        <taxon>Pseudomonadota</taxon>
        <taxon>Gammaproteobacteria</taxon>
        <taxon>Enterobacterales</taxon>
        <taxon>Morganellaceae</taxon>
        <taxon>Xenorhabdus</taxon>
    </lineage>
</organism>
<name>A0A2D0JKY8_9GAMM</name>
<evidence type="ECO:0000313" key="2">
    <source>
        <dbReference type="EMBL" id="PHM46976.1"/>
    </source>
</evidence>
<sequence>MNKAWHHQRELRKQQLLKEIQQQRQSLSACCQQWLDITQPYDKGWQTLLAFKPYVAIGAGITLFYGLCRHPQKCYRWSRRMITILGVIKTIRNMLNRY</sequence>
<dbReference type="AlphaFoldDB" id="A0A2D0JKY8"/>
<dbReference type="EMBL" id="NITZ01000024">
    <property type="protein sequence ID" value="PHM46976.1"/>
    <property type="molecule type" value="Genomic_DNA"/>
</dbReference>
<keyword evidence="1" id="KW-1133">Transmembrane helix</keyword>
<dbReference type="GO" id="GO:0051301">
    <property type="term" value="P:cell division"/>
    <property type="evidence" value="ECO:0007669"/>
    <property type="project" value="UniProtKB-KW"/>
</dbReference>
<proteinExistence type="predicted"/>
<keyword evidence="2" id="KW-0131">Cell cycle</keyword>
<comment type="caution">
    <text evidence="2">The sequence shown here is derived from an EMBL/GenBank/DDBJ whole genome shotgun (WGS) entry which is preliminary data.</text>
</comment>
<keyword evidence="3" id="KW-1185">Reference proteome</keyword>
<evidence type="ECO:0000256" key="1">
    <source>
        <dbReference type="SAM" id="Phobius"/>
    </source>
</evidence>
<keyword evidence="2" id="KW-0132">Cell division</keyword>
<evidence type="ECO:0000313" key="3">
    <source>
        <dbReference type="Proteomes" id="UP000221980"/>
    </source>
</evidence>
<gene>
    <name evidence="2" type="ORF">Xmir_03670</name>
</gene>
<dbReference type="Pfam" id="PF13997">
    <property type="entry name" value="YqjK"/>
    <property type="match status" value="1"/>
</dbReference>
<keyword evidence="1" id="KW-0472">Membrane</keyword>
<protein>
    <submittedName>
        <fullName evidence="2">Cell division protein FtsH</fullName>
    </submittedName>
</protein>
<keyword evidence="1" id="KW-0812">Transmembrane</keyword>
<accession>A0A2D0JKY8</accession>
<dbReference type="RefSeq" id="WP_099115570.1">
    <property type="nucleotide sequence ID" value="NZ_CAWNQI010000056.1"/>
</dbReference>